<proteinExistence type="predicted"/>
<dbReference type="InterPro" id="IPR032549">
    <property type="entry name" value="DUF4939"/>
</dbReference>
<evidence type="ECO:0000256" key="1">
    <source>
        <dbReference type="SAM" id="SignalP"/>
    </source>
</evidence>
<dbReference type="Pfam" id="PF16297">
    <property type="entry name" value="DUF4939"/>
    <property type="match status" value="1"/>
</dbReference>
<reference evidence="3" key="1">
    <citation type="submission" date="2023-06" db="EMBL/GenBank/DDBJ databases">
        <title>Male Hemibagrus guttatus genome.</title>
        <authorList>
            <person name="Bian C."/>
        </authorList>
    </citation>
    <scope>NUCLEOTIDE SEQUENCE</scope>
    <source>
        <strain evidence="3">Male_cb2023</strain>
        <tissue evidence="3">Muscle</tissue>
    </source>
</reference>
<dbReference type="Proteomes" id="UP001274896">
    <property type="component" value="Unassembled WGS sequence"/>
</dbReference>
<evidence type="ECO:0000313" key="3">
    <source>
        <dbReference type="EMBL" id="KAK3537400.1"/>
    </source>
</evidence>
<dbReference type="EMBL" id="JAUCMX010000008">
    <property type="protein sequence ID" value="KAK3537400.1"/>
    <property type="molecule type" value="Genomic_DNA"/>
</dbReference>
<sequence length="305" mass="34295">MFCWKILGPAILVDVTLTRTTYLSIVADYVYPFMETVFPDGCGLFQQDNASCHKTKMVQEWFDEHNNEFEMSTFPSNSTVLDLIEHLWVALDKPVRIMEAPHRNLQDLKDLLLTSWCQIPQHTFRDIEESMPHQKTGPNSMDTSMSQPDPLRDLVAALRQVLATHPAPAPTPPATTSVNTITTPSTLLCASPMAKPAPYSGSAEDCNGFLLQCSLVLEMQPHLYPTERSKVAFIITQLSGKALLWAESLWSLNHPAAQSYSGFIDHFKEVFGKPSWDSSIEHWPLRVAGTSKRSSPLNVKDWIHK</sequence>
<keyword evidence="1" id="KW-0732">Signal</keyword>
<dbReference type="GO" id="GO:0003676">
    <property type="term" value="F:nucleic acid binding"/>
    <property type="evidence" value="ECO:0007669"/>
    <property type="project" value="InterPro"/>
</dbReference>
<keyword evidence="4" id="KW-1185">Reference proteome</keyword>
<organism evidence="3 4">
    <name type="scientific">Hemibagrus guttatus</name>
    <dbReference type="NCBI Taxonomy" id="175788"/>
    <lineage>
        <taxon>Eukaryota</taxon>
        <taxon>Metazoa</taxon>
        <taxon>Chordata</taxon>
        <taxon>Craniata</taxon>
        <taxon>Vertebrata</taxon>
        <taxon>Euteleostomi</taxon>
        <taxon>Actinopterygii</taxon>
        <taxon>Neopterygii</taxon>
        <taxon>Teleostei</taxon>
        <taxon>Ostariophysi</taxon>
        <taxon>Siluriformes</taxon>
        <taxon>Bagridae</taxon>
        <taxon>Hemibagrus</taxon>
    </lineage>
</organism>
<dbReference type="InterPro" id="IPR036397">
    <property type="entry name" value="RNaseH_sf"/>
</dbReference>
<dbReference type="AlphaFoldDB" id="A0AAE0V315"/>
<evidence type="ECO:0000313" key="4">
    <source>
        <dbReference type="Proteomes" id="UP001274896"/>
    </source>
</evidence>
<feature type="chain" id="PRO_5041899419" description="DUF4939 domain-containing protein" evidence="1">
    <location>
        <begin position="19"/>
        <end position="305"/>
    </location>
</feature>
<gene>
    <name evidence="3" type="ORF">QTP70_008852</name>
</gene>
<dbReference type="Gene3D" id="3.30.420.10">
    <property type="entry name" value="Ribonuclease H-like superfamily/Ribonuclease H"/>
    <property type="match status" value="1"/>
</dbReference>
<feature type="signal peptide" evidence="1">
    <location>
        <begin position="1"/>
        <end position="18"/>
    </location>
</feature>
<feature type="domain" description="DUF4939" evidence="2">
    <location>
        <begin position="188"/>
        <end position="276"/>
    </location>
</feature>
<evidence type="ECO:0000259" key="2">
    <source>
        <dbReference type="Pfam" id="PF16297"/>
    </source>
</evidence>
<name>A0AAE0V315_9TELE</name>
<protein>
    <recommendedName>
        <fullName evidence="2">DUF4939 domain-containing protein</fullName>
    </recommendedName>
</protein>
<comment type="caution">
    <text evidence="3">The sequence shown here is derived from an EMBL/GenBank/DDBJ whole genome shotgun (WGS) entry which is preliminary data.</text>
</comment>
<accession>A0AAE0V315</accession>